<keyword evidence="2" id="KW-1185">Reference proteome</keyword>
<dbReference type="AlphaFoldDB" id="A0AAV1JVS8"/>
<gene>
    <name evidence="1" type="ORF">LNINA_LOCUS12600</name>
</gene>
<reference evidence="1 2" key="1">
    <citation type="submission" date="2023-11" db="EMBL/GenBank/DDBJ databases">
        <authorList>
            <person name="Okamura Y."/>
        </authorList>
    </citation>
    <scope>NUCLEOTIDE SEQUENCE [LARGE SCALE GENOMIC DNA]</scope>
</reference>
<sequence length="259" mass="30096">MYKQELVLLGIPICETTESKHVNPNLPSHEPLLPHIKNAKFYNCSTEVCEPVNLFSLTQITPAHRLRYCYYHGQKYSCQKLKYHSYKDVDKLLFLSNNIENKAFYLVDCLIYSGGERVCHKKDGSDSHTKLIDAGNIVRPKEANVLSQDEFICEEDTDKTINCDYNRVVPYADEFKLKDSVQTSDKILLKTGSSLVILEYGCLNSWCGFTGRVLPSRRMEHYEPPGKVYRCYYAKRQQVCKELYSKMRPVYNERDWLSS</sequence>
<dbReference type="EMBL" id="CAVLEF010000225">
    <property type="protein sequence ID" value="CAK1553629.1"/>
    <property type="molecule type" value="Genomic_DNA"/>
</dbReference>
<protein>
    <submittedName>
        <fullName evidence="1">Uncharacterized protein</fullName>
    </submittedName>
</protein>
<name>A0AAV1JVS8_9NEOP</name>
<proteinExistence type="predicted"/>
<dbReference type="Proteomes" id="UP001497472">
    <property type="component" value="Unassembled WGS sequence"/>
</dbReference>
<evidence type="ECO:0000313" key="2">
    <source>
        <dbReference type="Proteomes" id="UP001497472"/>
    </source>
</evidence>
<comment type="caution">
    <text evidence="1">The sequence shown here is derived from an EMBL/GenBank/DDBJ whole genome shotgun (WGS) entry which is preliminary data.</text>
</comment>
<evidence type="ECO:0000313" key="1">
    <source>
        <dbReference type="EMBL" id="CAK1553629.1"/>
    </source>
</evidence>
<accession>A0AAV1JVS8</accession>
<organism evidence="1 2">
    <name type="scientific">Leptosia nina</name>
    <dbReference type="NCBI Taxonomy" id="320188"/>
    <lineage>
        <taxon>Eukaryota</taxon>
        <taxon>Metazoa</taxon>
        <taxon>Ecdysozoa</taxon>
        <taxon>Arthropoda</taxon>
        <taxon>Hexapoda</taxon>
        <taxon>Insecta</taxon>
        <taxon>Pterygota</taxon>
        <taxon>Neoptera</taxon>
        <taxon>Endopterygota</taxon>
        <taxon>Lepidoptera</taxon>
        <taxon>Glossata</taxon>
        <taxon>Ditrysia</taxon>
        <taxon>Papilionoidea</taxon>
        <taxon>Pieridae</taxon>
        <taxon>Pierinae</taxon>
        <taxon>Leptosia</taxon>
    </lineage>
</organism>